<dbReference type="AlphaFoldDB" id="A0A6A6V5X0"/>
<organism evidence="1 2">
    <name type="scientific">Sporormia fimetaria CBS 119925</name>
    <dbReference type="NCBI Taxonomy" id="1340428"/>
    <lineage>
        <taxon>Eukaryota</taxon>
        <taxon>Fungi</taxon>
        <taxon>Dikarya</taxon>
        <taxon>Ascomycota</taxon>
        <taxon>Pezizomycotina</taxon>
        <taxon>Dothideomycetes</taxon>
        <taxon>Pleosporomycetidae</taxon>
        <taxon>Pleosporales</taxon>
        <taxon>Sporormiaceae</taxon>
        <taxon>Sporormia</taxon>
    </lineage>
</organism>
<evidence type="ECO:0000313" key="2">
    <source>
        <dbReference type="Proteomes" id="UP000799440"/>
    </source>
</evidence>
<keyword evidence="2" id="KW-1185">Reference proteome</keyword>
<sequence>MARRMRLQHSIHDGAKGVVAMSSWLGHCTQRCGLSRWPVKRQFCGVRRPRPIGGSVKLSCSVFERPSQGARWKQLTKGAQPLENGPSIIACHRVIAIAEGFKGAPKSVARPKIAHWTAFSGPKVLCFQRFISSFANMPCYMNGASVQVSNEVGVTARQHLLERAWACQSLSAQCRCQWHESSAAAVENRHKSF</sequence>
<name>A0A6A6V5X0_9PLEO</name>
<protein>
    <submittedName>
        <fullName evidence="1">Uncharacterized protein</fullName>
    </submittedName>
</protein>
<evidence type="ECO:0000313" key="1">
    <source>
        <dbReference type="EMBL" id="KAF2744711.1"/>
    </source>
</evidence>
<dbReference type="EMBL" id="MU006587">
    <property type="protein sequence ID" value="KAF2744711.1"/>
    <property type="molecule type" value="Genomic_DNA"/>
</dbReference>
<accession>A0A6A6V5X0</accession>
<reference evidence="1" key="1">
    <citation type="journal article" date="2020" name="Stud. Mycol.">
        <title>101 Dothideomycetes genomes: a test case for predicting lifestyles and emergence of pathogens.</title>
        <authorList>
            <person name="Haridas S."/>
            <person name="Albert R."/>
            <person name="Binder M."/>
            <person name="Bloem J."/>
            <person name="Labutti K."/>
            <person name="Salamov A."/>
            <person name="Andreopoulos B."/>
            <person name="Baker S."/>
            <person name="Barry K."/>
            <person name="Bills G."/>
            <person name="Bluhm B."/>
            <person name="Cannon C."/>
            <person name="Castanera R."/>
            <person name="Culley D."/>
            <person name="Daum C."/>
            <person name="Ezra D."/>
            <person name="Gonzalez J."/>
            <person name="Henrissat B."/>
            <person name="Kuo A."/>
            <person name="Liang C."/>
            <person name="Lipzen A."/>
            <person name="Lutzoni F."/>
            <person name="Magnuson J."/>
            <person name="Mondo S."/>
            <person name="Nolan M."/>
            <person name="Ohm R."/>
            <person name="Pangilinan J."/>
            <person name="Park H.-J."/>
            <person name="Ramirez L."/>
            <person name="Alfaro M."/>
            <person name="Sun H."/>
            <person name="Tritt A."/>
            <person name="Yoshinaga Y."/>
            <person name="Zwiers L.-H."/>
            <person name="Turgeon B."/>
            <person name="Goodwin S."/>
            <person name="Spatafora J."/>
            <person name="Crous P."/>
            <person name="Grigoriev I."/>
        </authorList>
    </citation>
    <scope>NUCLEOTIDE SEQUENCE</scope>
    <source>
        <strain evidence="1">CBS 119925</strain>
    </source>
</reference>
<dbReference type="Proteomes" id="UP000799440">
    <property type="component" value="Unassembled WGS sequence"/>
</dbReference>
<gene>
    <name evidence="1" type="ORF">M011DRAFT_164909</name>
</gene>
<proteinExistence type="predicted"/>